<accession>A0A2T2NYP0</accession>
<evidence type="ECO:0000313" key="1">
    <source>
        <dbReference type="EMBL" id="PSN70540.1"/>
    </source>
</evidence>
<sequence>MSSSLQIRFERQAFRKITATSSGSPRRRTPTELDFTLVSNTPGITLFLPVVGVVSKPRDDPVLYIKATRKQFKALNTVVVHRFNLDCYLTYAGSMLGCRIVDSDAPPPYEGDVEVELHRIGKNGFQSYLATRLKSIGRLFGLTLRKENGLEASKERQKSWRYHWSGQNLPSIHVAQGWGTDVAFAARHIAGRPGRG</sequence>
<dbReference type="Proteomes" id="UP000240883">
    <property type="component" value="Unassembled WGS sequence"/>
</dbReference>
<proteinExistence type="predicted"/>
<evidence type="ECO:0000313" key="2">
    <source>
        <dbReference type="Proteomes" id="UP000240883"/>
    </source>
</evidence>
<keyword evidence="2" id="KW-1185">Reference proteome</keyword>
<name>A0A2T2NYP0_CORCC</name>
<reference evidence="1 2" key="1">
    <citation type="journal article" date="2018" name="Front. Microbiol.">
        <title>Genome-Wide Analysis of Corynespora cassiicola Leaf Fall Disease Putative Effectors.</title>
        <authorList>
            <person name="Lopez D."/>
            <person name="Ribeiro S."/>
            <person name="Label P."/>
            <person name="Fumanal B."/>
            <person name="Venisse J.S."/>
            <person name="Kohler A."/>
            <person name="de Oliveira R.R."/>
            <person name="Labutti K."/>
            <person name="Lipzen A."/>
            <person name="Lail K."/>
            <person name="Bauer D."/>
            <person name="Ohm R.A."/>
            <person name="Barry K.W."/>
            <person name="Spatafora J."/>
            <person name="Grigoriev I.V."/>
            <person name="Martin F.M."/>
            <person name="Pujade-Renaud V."/>
        </authorList>
    </citation>
    <scope>NUCLEOTIDE SEQUENCE [LARGE SCALE GENOMIC DNA]</scope>
    <source>
        <strain evidence="1 2">Philippines</strain>
    </source>
</reference>
<gene>
    <name evidence="1" type="ORF">BS50DRAFT_585946</name>
</gene>
<protein>
    <submittedName>
        <fullName evidence="1">Uncharacterized protein</fullName>
    </submittedName>
</protein>
<organism evidence="1 2">
    <name type="scientific">Corynespora cassiicola Philippines</name>
    <dbReference type="NCBI Taxonomy" id="1448308"/>
    <lineage>
        <taxon>Eukaryota</taxon>
        <taxon>Fungi</taxon>
        <taxon>Dikarya</taxon>
        <taxon>Ascomycota</taxon>
        <taxon>Pezizomycotina</taxon>
        <taxon>Dothideomycetes</taxon>
        <taxon>Pleosporomycetidae</taxon>
        <taxon>Pleosporales</taxon>
        <taxon>Corynesporascaceae</taxon>
        <taxon>Corynespora</taxon>
    </lineage>
</organism>
<dbReference type="EMBL" id="KZ678132">
    <property type="protein sequence ID" value="PSN70540.1"/>
    <property type="molecule type" value="Genomic_DNA"/>
</dbReference>
<dbReference type="AlphaFoldDB" id="A0A2T2NYP0"/>